<comment type="caution">
    <text evidence="2">The sequence shown here is derived from an EMBL/GenBank/DDBJ whole genome shotgun (WGS) entry which is preliminary data.</text>
</comment>
<reference evidence="2" key="2">
    <citation type="journal article" date="2020" name="Microorganisms">
        <title>Osmotic Adaptation and Compatible Solute Biosynthesis of Phototrophic Bacteria as Revealed from Genome Analyses.</title>
        <authorList>
            <person name="Imhoff J.F."/>
            <person name="Rahn T."/>
            <person name="Kunzel S."/>
            <person name="Keller A."/>
            <person name="Neulinger S.C."/>
        </authorList>
    </citation>
    <scope>NUCLEOTIDE SEQUENCE</scope>
    <source>
        <strain evidence="2">DSM 4395</strain>
    </source>
</reference>
<proteinExistence type="predicted"/>
<keyword evidence="1" id="KW-0732">Signal</keyword>
<evidence type="ECO:0000313" key="2">
    <source>
        <dbReference type="EMBL" id="MBK5930631.1"/>
    </source>
</evidence>
<evidence type="ECO:0000313" key="3">
    <source>
        <dbReference type="Proteomes" id="UP001296967"/>
    </source>
</evidence>
<evidence type="ECO:0000256" key="1">
    <source>
        <dbReference type="SAM" id="SignalP"/>
    </source>
</evidence>
<name>A0AAJ0XG05_HALSE</name>
<keyword evidence="3" id="KW-1185">Reference proteome</keyword>
<reference evidence="2" key="1">
    <citation type="submission" date="2017-05" db="EMBL/GenBank/DDBJ databases">
        <authorList>
            <person name="Imhoff J.F."/>
            <person name="Rahn T."/>
            <person name="Kuenzel S."/>
            <person name="Neulinger S.C."/>
        </authorList>
    </citation>
    <scope>NUCLEOTIDE SEQUENCE</scope>
    <source>
        <strain evidence="2">DSM 4395</strain>
    </source>
</reference>
<dbReference type="Proteomes" id="UP001296967">
    <property type="component" value="Unassembled WGS sequence"/>
</dbReference>
<feature type="signal peptide" evidence="1">
    <location>
        <begin position="1"/>
        <end position="24"/>
    </location>
</feature>
<organism evidence="2 3">
    <name type="scientific">Halochromatium salexigens</name>
    <name type="common">Chromatium salexigens</name>
    <dbReference type="NCBI Taxonomy" id="49447"/>
    <lineage>
        <taxon>Bacteria</taxon>
        <taxon>Pseudomonadati</taxon>
        <taxon>Pseudomonadota</taxon>
        <taxon>Gammaproteobacteria</taxon>
        <taxon>Chromatiales</taxon>
        <taxon>Chromatiaceae</taxon>
        <taxon>Halochromatium</taxon>
    </lineage>
</organism>
<feature type="chain" id="PRO_5042527476" evidence="1">
    <location>
        <begin position="25"/>
        <end position="223"/>
    </location>
</feature>
<gene>
    <name evidence="2" type="ORF">CCR82_08875</name>
</gene>
<accession>A0AAJ0XG05</accession>
<sequence length="223" mass="24772">MKALSPLFLALLLIALSATTVASAGPSVLIGNSTVARVKALALDTALARGWTLIESTAERIIFETPLEQPASAGPPGAVPPETTHLRIRTDLEQLAAGTRVSIQAEERWWRGSVREWRADVTRLYHDNLQDALRSLQQRWQRYLQTSPTFPEAAVIEPGFSETPVGLWAYYAERYARAAGCMLDDQGATLVNSNRREELHRVFCTNQAPVMVRCNNQGCRRSR</sequence>
<dbReference type="EMBL" id="NHSF01000054">
    <property type="protein sequence ID" value="MBK5930631.1"/>
    <property type="molecule type" value="Genomic_DNA"/>
</dbReference>
<dbReference type="RefSeq" id="WP_201245218.1">
    <property type="nucleotide sequence ID" value="NZ_NHSF01000054.1"/>
</dbReference>
<protein>
    <submittedName>
        <fullName evidence="2">Uncharacterized protein</fullName>
    </submittedName>
</protein>
<dbReference type="AlphaFoldDB" id="A0AAJ0XG05"/>